<dbReference type="STRING" id="454171.CP488_02183"/>
<dbReference type="InterPro" id="IPR015867">
    <property type="entry name" value="N-reg_PII/ATP_PRibTrfase_C"/>
</dbReference>
<dbReference type="InterPro" id="IPR017221">
    <property type="entry name" value="DUF34/NIF3_bac"/>
</dbReference>
<dbReference type="Gene3D" id="3.30.70.120">
    <property type="match status" value="1"/>
</dbReference>
<evidence type="ECO:0000256" key="1">
    <source>
        <dbReference type="ARBA" id="ARBA00006964"/>
    </source>
</evidence>
<dbReference type="FunCoup" id="S0EWC2">
    <property type="interactions" value="184"/>
</dbReference>
<dbReference type="EMBL" id="HF951689">
    <property type="protein sequence ID" value="CCW35719.1"/>
    <property type="molecule type" value="Genomic_DNA"/>
</dbReference>
<gene>
    <name evidence="4" type="ORF">CCALI_01911</name>
</gene>
<dbReference type="PANTHER" id="PTHR41774">
    <property type="match status" value="1"/>
</dbReference>
<name>S0EWC2_CHTCT</name>
<dbReference type="FunFam" id="3.30.70.120:FF:000006">
    <property type="entry name" value="GTP cyclohydrolase 1 type 2 homolog"/>
    <property type="match status" value="1"/>
</dbReference>
<sequence length="380" mass="41167">MTRPVRHSVVAPSIQEIVSFLESLCPSLDPSAALLRSISNLQVGTPADLVDQIYVVPQPSDSLLATLPSDKRVLLISATPLFETPPIVFNWRTPANRLLLKLLERRIALYVLPLSYAAASEGYDVCLAEAVGFPESQPLCRAGTEQQCKLVVFVPPQAVCKVHQAASEAGAGTIGEYTYCSFQLLGKGTFLPSERANPAIGQRGNLEEVEEVRLEMVVPQHALFAVVEAVKAVHPYEEVAYDVYPLYHCGVPCGRGRKVHLEKPVAFDELLSTLEHALDLGTAYRLRYTPPDPQIANAEVRHVAIGVGTGVHSDLLGAAREQEVEVYIAGGTSPSDWIGVPPPLLVDIGFLPAVAPGLKRLTERLRQVFGGRGVTIEYAP</sequence>
<keyword evidence="5" id="KW-1185">Reference proteome</keyword>
<dbReference type="RefSeq" id="WP_016483244.1">
    <property type="nucleotide sequence ID" value="NC_021487.1"/>
</dbReference>
<dbReference type="PANTHER" id="PTHR41774:SF1">
    <property type="entry name" value="NGG1P INTERACTING FACTOR NIF3"/>
    <property type="match status" value="1"/>
</dbReference>
<dbReference type="AlphaFoldDB" id="S0EWC2"/>
<dbReference type="InterPro" id="IPR036069">
    <property type="entry name" value="DUF34/NIF3_sf"/>
</dbReference>
<proteinExistence type="inferred from homology"/>
<keyword evidence="3" id="KW-0479">Metal-binding</keyword>
<reference evidence="5" key="1">
    <citation type="submission" date="2013-03" db="EMBL/GenBank/DDBJ databases">
        <title>Genome sequence of Chthonomonas calidirosea, the first sequenced genome from the Armatimonadetes phylum (formally candidate division OP10).</title>
        <authorList>
            <person name="Lee K.C.Y."/>
            <person name="Morgan X.C."/>
            <person name="Dunfield P.F."/>
            <person name="Tamas I."/>
            <person name="Houghton K.M."/>
            <person name="Vyssotski M."/>
            <person name="Ryan J.L.J."/>
            <person name="Lagutin K."/>
            <person name="McDonald I.R."/>
            <person name="Stott M.B."/>
        </authorList>
    </citation>
    <scope>NUCLEOTIDE SEQUENCE [LARGE SCALE GENOMIC DNA]</scope>
    <source>
        <strain evidence="5">DSM 23976 / ICMP 18418 / T49</strain>
    </source>
</reference>
<evidence type="ECO:0000313" key="4">
    <source>
        <dbReference type="EMBL" id="CCW35719.1"/>
    </source>
</evidence>
<accession>S0EWC2</accession>
<dbReference type="HOGENOM" id="CLU_037423_1_0_0"/>
<dbReference type="GO" id="GO:0046872">
    <property type="term" value="F:metal ion binding"/>
    <property type="evidence" value="ECO:0007669"/>
    <property type="project" value="UniProtKB-UniRule"/>
</dbReference>
<dbReference type="SUPFAM" id="SSF102705">
    <property type="entry name" value="NIF3 (NGG1p interacting factor 3)-like"/>
    <property type="match status" value="1"/>
</dbReference>
<dbReference type="InterPro" id="IPR002678">
    <property type="entry name" value="DUF34/NIF3"/>
</dbReference>
<organism evidence="4 5">
    <name type="scientific">Chthonomonas calidirosea (strain DSM 23976 / ICMP 18418 / T49)</name>
    <dbReference type="NCBI Taxonomy" id="1303518"/>
    <lineage>
        <taxon>Bacteria</taxon>
        <taxon>Bacillati</taxon>
        <taxon>Armatimonadota</taxon>
        <taxon>Chthonomonadia</taxon>
        <taxon>Chthonomonadales</taxon>
        <taxon>Chthonomonadaceae</taxon>
        <taxon>Chthonomonas</taxon>
    </lineage>
</organism>
<dbReference type="PATRIC" id="fig|1303518.3.peg.1966"/>
<dbReference type="Proteomes" id="UP000014227">
    <property type="component" value="Chromosome I"/>
</dbReference>
<protein>
    <recommendedName>
        <fullName evidence="2 3">GTP cyclohydrolase 1 type 2 homolog</fullName>
    </recommendedName>
</protein>
<evidence type="ECO:0000256" key="2">
    <source>
        <dbReference type="ARBA" id="ARBA00022112"/>
    </source>
</evidence>
<dbReference type="InParanoid" id="S0EWC2"/>
<evidence type="ECO:0000256" key="3">
    <source>
        <dbReference type="PIRNR" id="PIRNR037489"/>
    </source>
</evidence>
<dbReference type="Pfam" id="PF01784">
    <property type="entry name" value="DUF34_NIF3"/>
    <property type="match status" value="1"/>
</dbReference>
<evidence type="ECO:0000313" key="5">
    <source>
        <dbReference type="Proteomes" id="UP000014227"/>
    </source>
</evidence>
<dbReference type="PIRSF" id="PIRSF037489">
    <property type="entry name" value="UCP037489_NIF3_YqfO"/>
    <property type="match status" value="1"/>
</dbReference>
<dbReference type="KEGG" id="ccz:CCALI_01911"/>
<dbReference type="OrthoDB" id="9792792at2"/>
<dbReference type="eggNOG" id="COG0327">
    <property type="taxonomic scope" value="Bacteria"/>
</dbReference>
<dbReference type="eggNOG" id="COG3323">
    <property type="taxonomic scope" value="Bacteria"/>
</dbReference>
<comment type="similarity">
    <text evidence="1 3">Belongs to the GTP cyclohydrolase I type 2/NIF3 family.</text>
</comment>